<feature type="active site" evidence="5">
    <location>
        <position position="216"/>
    </location>
</feature>
<evidence type="ECO:0000259" key="7">
    <source>
        <dbReference type="Pfam" id="PF00171"/>
    </source>
</evidence>
<dbReference type="GO" id="GO:0004029">
    <property type="term" value="F:aldehyde dehydrogenase (NAD+) activity"/>
    <property type="evidence" value="ECO:0007669"/>
    <property type="project" value="TreeGrafter"/>
</dbReference>
<accession>A0A4R0RM00</accession>
<evidence type="ECO:0000256" key="2">
    <source>
        <dbReference type="ARBA" id="ARBA00023002"/>
    </source>
</evidence>
<dbReference type="GO" id="GO:0005737">
    <property type="term" value="C:cytoplasm"/>
    <property type="evidence" value="ECO:0007669"/>
    <property type="project" value="TreeGrafter"/>
</dbReference>
<dbReference type="InterPro" id="IPR015590">
    <property type="entry name" value="Aldehyde_DH_dom"/>
</dbReference>
<dbReference type="STRING" id="92696.A0A4R0RM00"/>
<keyword evidence="9" id="KW-1185">Reference proteome</keyword>
<evidence type="ECO:0000313" key="9">
    <source>
        <dbReference type="Proteomes" id="UP000292702"/>
    </source>
</evidence>
<evidence type="ECO:0000256" key="5">
    <source>
        <dbReference type="PIRSR" id="PIRSR036492-1"/>
    </source>
</evidence>
<dbReference type="PANTHER" id="PTHR43570:SF16">
    <property type="entry name" value="ALDEHYDE DEHYDROGENASE TYPE III, ISOFORM Q"/>
    <property type="match status" value="1"/>
</dbReference>
<evidence type="ECO:0000256" key="3">
    <source>
        <dbReference type="ARBA" id="ARBA00023027"/>
    </source>
</evidence>
<dbReference type="SUPFAM" id="SSF53720">
    <property type="entry name" value="ALDH-like"/>
    <property type="match status" value="1"/>
</dbReference>
<keyword evidence="6" id="KW-1133">Transmembrane helix</keyword>
<dbReference type="InterPro" id="IPR012394">
    <property type="entry name" value="Aldehyde_DH_NAD(P)"/>
</dbReference>
<keyword evidence="3" id="KW-0520">NAD</keyword>
<keyword evidence="6" id="KW-0472">Membrane</keyword>
<dbReference type="InterPro" id="IPR016162">
    <property type="entry name" value="Ald_DH_N"/>
</dbReference>
<dbReference type="InterPro" id="IPR016163">
    <property type="entry name" value="Ald_DH_C"/>
</dbReference>
<name>A0A4R0RM00_9APHY</name>
<feature type="active site" evidence="5">
    <location>
        <position position="250"/>
    </location>
</feature>
<dbReference type="InterPro" id="IPR016161">
    <property type="entry name" value="Ald_DH/histidinol_DH"/>
</dbReference>
<evidence type="ECO:0000313" key="8">
    <source>
        <dbReference type="EMBL" id="TCD64858.1"/>
    </source>
</evidence>
<sequence>MVEPTAVDEIPKIREELQQSFLAGKMRPISYRREQIAKLAHMVSDHQEEFTQAMNADLGRSATEADFLDIQPTLREISEAYHSVEKWSKPDRVPFSLNWFVMSPSIRKDPKGMVLIISPFNFPMLLILGPLAGALAAGCTVVIKPSELSPAISGLIAKYIPQYLDRDVCRVVMGAVPETTKLLELPWDHILYTGSGKVAKVVLSSAAKHLTSVTTELGGKNPVVIDPKSDLKLAARRIMWGKFANCGQTCAAPDYLLVPQEIEEVFTKELLDVHSTFYPEGPRKSDSYPRMATKQHALRMKKLIEETNGKIIIGGETEVEDRFIAPTIVKNIHPNDILMEDEIFGPILPIVTVKNVDEAIQIINKREHALTVYVFSQDATFRNKVFDNTRSGAAIANEMVIYHATDGLPFGGVGASGSGGATTGKYNFDIFTHSRATLVGRGFVDTLVLSGRYPPHTPEKTKALRAAARYSLPPRPRSLFASGNASGSRWGLWFVLALVAAAASAAARLTNFRSLLLGAAK</sequence>
<feature type="domain" description="Aldehyde dehydrogenase" evidence="7">
    <location>
        <begin position="18"/>
        <end position="435"/>
    </location>
</feature>
<gene>
    <name evidence="8" type="ORF">EIP91_003562</name>
</gene>
<dbReference type="FunFam" id="3.40.605.10:FF:000004">
    <property type="entry name" value="Aldehyde dehydrogenase"/>
    <property type="match status" value="1"/>
</dbReference>
<keyword evidence="2 4" id="KW-0560">Oxidoreductase</keyword>
<evidence type="ECO:0000256" key="4">
    <source>
        <dbReference type="PIRNR" id="PIRNR036492"/>
    </source>
</evidence>
<keyword evidence="6" id="KW-0812">Transmembrane</keyword>
<dbReference type="OrthoDB" id="440325at2759"/>
<reference evidence="8 9" key="1">
    <citation type="submission" date="2018-11" db="EMBL/GenBank/DDBJ databases">
        <title>Genome assembly of Steccherinum ochraceum LE-BIN_3174, the white-rot fungus of the Steccherinaceae family (The Residual Polyporoid clade, Polyporales, Basidiomycota).</title>
        <authorList>
            <person name="Fedorova T.V."/>
            <person name="Glazunova O.A."/>
            <person name="Landesman E.O."/>
            <person name="Moiseenko K.V."/>
            <person name="Psurtseva N.V."/>
            <person name="Savinova O.S."/>
            <person name="Shakhova N.V."/>
            <person name="Tyazhelova T.V."/>
            <person name="Vasina D.V."/>
        </authorList>
    </citation>
    <scope>NUCLEOTIDE SEQUENCE [LARGE SCALE GENOMIC DNA]</scope>
    <source>
        <strain evidence="8 9">LE-BIN_3174</strain>
    </source>
</reference>
<dbReference type="PANTHER" id="PTHR43570">
    <property type="entry name" value="ALDEHYDE DEHYDROGENASE"/>
    <property type="match status" value="1"/>
</dbReference>
<protein>
    <recommendedName>
        <fullName evidence="4">Aldehyde dehydrogenase</fullName>
    </recommendedName>
</protein>
<dbReference type="Gene3D" id="3.40.309.10">
    <property type="entry name" value="Aldehyde Dehydrogenase, Chain A, domain 2"/>
    <property type="match status" value="1"/>
</dbReference>
<dbReference type="EMBL" id="RWJN01000211">
    <property type="protein sequence ID" value="TCD64858.1"/>
    <property type="molecule type" value="Genomic_DNA"/>
</dbReference>
<dbReference type="FunFam" id="3.40.309.10:FF:000025">
    <property type="entry name" value="Aldehyde dehydrogenase"/>
    <property type="match status" value="1"/>
</dbReference>
<organism evidence="8 9">
    <name type="scientific">Steccherinum ochraceum</name>
    <dbReference type="NCBI Taxonomy" id="92696"/>
    <lineage>
        <taxon>Eukaryota</taxon>
        <taxon>Fungi</taxon>
        <taxon>Dikarya</taxon>
        <taxon>Basidiomycota</taxon>
        <taxon>Agaricomycotina</taxon>
        <taxon>Agaricomycetes</taxon>
        <taxon>Polyporales</taxon>
        <taxon>Steccherinaceae</taxon>
        <taxon>Steccherinum</taxon>
    </lineage>
</organism>
<comment type="caution">
    <text evidence="8">The sequence shown here is derived from an EMBL/GenBank/DDBJ whole genome shotgun (WGS) entry which is preliminary data.</text>
</comment>
<proteinExistence type="inferred from homology"/>
<evidence type="ECO:0000256" key="6">
    <source>
        <dbReference type="SAM" id="Phobius"/>
    </source>
</evidence>
<dbReference type="Pfam" id="PF00171">
    <property type="entry name" value="Aldedh"/>
    <property type="match status" value="1"/>
</dbReference>
<dbReference type="PIRSF" id="PIRSF036492">
    <property type="entry name" value="ALDH"/>
    <property type="match status" value="1"/>
</dbReference>
<dbReference type="Proteomes" id="UP000292702">
    <property type="component" value="Unassembled WGS sequence"/>
</dbReference>
<dbReference type="AlphaFoldDB" id="A0A4R0RM00"/>
<dbReference type="PROSITE" id="PS00070">
    <property type="entry name" value="ALDEHYDE_DEHYDR_CYS"/>
    <property type="match status" value="1"/>
</dbReference>
<evidence type="ECO:0000256" key="1">
    <source>
        <dbReference type="ARBA" id="ARBA00009986"/>
    </source>
</evidence>
<feature type="transmembrane region" description="Helical" evidence="6">
    <location>
        <begin position="490"/>
        <end position="509"/>
    </location>
</feature>
<dbReference type="Gene3D" id="3.40.605.10">
    <property type="entry name" value="Aldehyde Dehydrogenase, Chain A, domain 1"/>
    <property type="match status" value="1"/>
</dbReference>
<dbReference type="GO" id="GO:0006081">
    <property type="term" value="P:aldehyde metabolic process"/>
    <property type="evidence" value="ECO:0007669"/>
    <property type="project" value="InterPro"/>
</dbReference>
<comment type="similarity">
    <text evidence="1 4">Belongs to the aldehyde dehydrogenase family.</text>
</comment>
<dbReference type="InterPro" id="IPR016160">
    <property type="entry name" value="Ald_DH_CS_CYS"/>
</dbReference>